<reference evidence="1" key="1">
    <citation type="submission" date="2019-03" db="EMBL/GenBank/DDBJ databases">
        <authorList>
            <person name="Mank J."/>
            <person name="Almeida P."/>
        </authorList>
    </citation>
    <scope>NUCLEOTIDE SEQUENCE</scope>
    <source>
        <strain evidence="1">78183</strain>
    </source>
</reference>
<sequence>MACFRVSDKEDVSSPCRQLGLAFNKSFVIGETLALNVLFLSVKIVNIVVTVSDGEKGRVVCYLSHIDYLMLSFNGCVDSMKSGGR</sequence>
<organism evidence="1">
    <name type="scientific">Salix viminalis</name>
    <name type="common">Common osier</name>
    <name type="synonym">Basket willow</name>
    <dbReference type="NCBI Taxonomy" id="40686"/>
    <lineage>
        <taxon>Eukaryota</taxon>
        <taxon>Viridiplantae</taxon>
        <taxon>Streptophyta</taxon>
        <taxon>Embryophyta</taxon>
        <taxon>Tracheophyta</taxon>
        <taxon>Spermatophyta</taxon>
        <taxon>Magnoliopsida</taxon>
        <taxon>eudicotyledons</taxon>
        <taxon>Gunneridae</taxon>
        <taxon>Pentapetalae</taxon>
        <taxon>rosids</taxon>
        <taxon>fabids</taxon>
        <taxon>Malpighiales</taxon>
        <taxon>Salicaceae</taxon>
        <taxon>Saliceae</taxon>
        <taxon>Salix</taxon>
    </lineage>
</organism>
<dbReference type="EMBL" id="CAADRP010000890">
    <property type="protein sequence ID" value="VFU33218.1"/>
    <property type="molecule type" value="Genomic_DNA"/>
</dbReference>
<protein>
    <submittedName>
        <fullName evidence="1">Uncharacterized protein</fullName>
    </submittedName>
</protein>
<name>A0A6N2KZ33_SALVM</name>
<gene>
    <name evidence="1" type="ORF">SVIM_LOCUS150732</name>
</gene>
<evidence type="ECO:0000313" key="1">
    <source>
        <dbReference type="EMBL" id="VFU33218.1"/>
    </source>
</evidence>
<proteinExistence type="predicted"/>
<accession>A0A6N2KZ33</accession>
<dbReference type="AlphaFoldDB" id="A0A6N2KZ33"/>